<evidence type="ECO:0000256" key="5">
    <source>
        <dbReference type="ARBA" id="ARBA00023002"/>
    </source>
</evidence>
<dbReference type="SUPFAM" id="SSF51971">
    <property type="entry name" value="Nucleotide-binding domain"/>
    <property type="match status" value="1"/>
</dbReference>
<dbReference type="EMBL" id="JBHUFV010000026">
    <property type="protein sequence ID" value="MFD1933295.1"/>
    <property type="molecule type" value="Genomic_DNA"/>
</dbReference>
<dbReference type="GO" id="GO:0016491">
    <property type="term" value="F:oxidoreductase activity"/>
    <property type="evidence" value="ECO:0007669"/>
    <property type="project" value="UniProtKB-KW"/>
</dbReference>
<dbReference type="InterPro" id="IPR006181">
    <property type="entry name" value="D-amino_acid_oxidase_CS"/>
</dbReference>
<evidence type="ECO:0000256" key="1">
    <source>
        <dbReference type="ARBA" id="ARBA00001974"/>
    </source>
</evidence>
<name>A0ABW4SWR7_9ACTN</name>
<dbReference type="EC" id="1.4.3.3" evidence="6"/>
<gene>
    <name evidence="10" type="ORF">ACFSKW_17645</name>
</gene>
<comment type="caution">
    <text evidence="10">The sequence shown here is derived from an EMBL/GenBank/DDBJ whole genome shotgun (WGS) entry which is preliminary data.</text>
</comment>
<proteinExistence type="inferred from homology"/>
<keyword evidence="4" id="KW-0274">FAD</keyword>
<feature type="domain" description="FAD dependent oxidoreductase" evidence="9">
    <location>
        <begin position="3"/>
        <end position="295"/>
    </location>
</feature>
<comment type="catalytic activity">
    <reaction evidence="8">
        <text>a D-alpha-amino acid + O2 + H2O = a 2-oxocarboxylate + H2O2 + NH4(+)</text>
        <dbReference type="Rhea" id="RHEA:21816"/>
        <dbReference type="ChEBI" id="CHEBI:15377"/>
        <dbReference type="ChEBI" id="CHEBI:15379"/>
        <dbReference type="ChEBI" id="CHEBI:16240"/>
        <dbReference type="ChEBI" id="CHEBI:28938"/>
        <dbReference type="ChEBI" id="CHEBI:35179"/>
        <dbReference type="ChEBI" id="CHEBI:59871"/>
        <dbReference type="EC" id="1.4.3.3"/>
    </reaction>
    <physiologicalReaction direction="left-to-right" evidence="8">
        <dbReference type="Rhea" id="RHEA:21817"/>
    </physiologicalReaction>
</comment>
<reference evidence="11" key="1">
    <citation type="journal article" date="2019" name="Int. J. Syst. Evol. Microbiol.">
        <title>The Global Catalogue of Microorganisms (GCM) 10K type strain sequencing project: providing services to taxonomists for standard genome sequencing and annotation.</title>
        <authorList>
            <consortium name="The Broad Institute Genomics Platform"/>
            <consortium name="The Broad Institute Genome Sequencing Center for Infectious Disease"/>
            <person name="Wu L."/>
            <person name="Ma J."/>
        </authorList>
    </citation>
    <scope>NUCLEOTIDE SEQUENCE [LARGE SCALE GENOMIC DNA]</scope>
    <source>
        <strain evidence="11">ICMP 6774ER</strain>
    </source>
</reference>
<organism evidence="10 11">
    <name type="scientific">Nonomuraea mangrovi</name>
    <dbReference type="NCBI Taxonomy" id="2316207"/>
    <lineage>
        <taxon>Bacteria</taxon>
        <taxon>Bacillati</taxon>
        <taxon>Actinomycetota</taxon>
        <taxon>Actinomycetes</taxon>
        <taxon>Streptosporangiales</taxon>
        <taxon>Streptosporangiaceae</taxon>
        <taxon>Nonomuraea</taxon>
    </lineage>
</organism>
<dbReference type="PIRSF" id="PIRSF000189">
    <property type="entry name" value="D-aa_oxidase"/>
    <property type="match status" value="1"/>
</dbReference>
<evidence type="ECO:0000256" key="4">
    <source>
        <dbReference type="ARBA" id="ARBA00022827"/>
    </source>
</evidence>
<evidence type="ECO:0000259" key="9">
    <source>
        <dbReference type="Pfam" id="PF01266"/>
    </source>
</evidence>
<evidence type="ECO:0000256" key="2">
    <source>
        <dbReference type="ARBA" id="ARBA00006730"/>
    </source>
</evidence>
<dbReference type="Pfam" id="PF01266">
    <property type="entry name" value="DAO"/>
    <property type="match status" value="1"/>
</dbReference>
<evidence type="ECO:0000313" key="11">
    <source>
        <dbReference type="Proteomes" id="UP001597368"/>
    </source>
</evidence>
<evidence type="ECO:0000313" key="10">
    <source>
        <dbReference type="EMBL" id="MFD1933295.1"/>
    </source>
</evidence>
<evidence type="ECO:0000256" key="7">
    <source>
        <dbReference type="ARBA" id="ARBA00039751"/>
    </source>
</evidence>
<dbReference type="PANTHER" id="PTHR11530">
    <property type="entry name" value="D-AMINO ACID OXIDASE"/>
    <property type="match status" value="1"/>
</dbReference>
<sequence>MWTVVGAGVSGLTTAICLAEAGAEVRVWAAAPPEETTSALAGAMWGPSFQPPMDRTLAWTEQSLREFTELATQPGTGVRMAQTLTVGQFPPADRLPPQAALIPGLRPATDLPEGYPAGFHGTMPVIDMPVYLRYLTSRLGIEIEIREVTALEPGMINCSGLGARELAGDDSVRPMLGQLVAVTNPGLEEVFLELTTEPESTIYVPHPGRVLCGGIAIADRWELTPDPDVSERILERCRRVQPLLREAEVIAEWVGLRPDRPSVRVESEDGVVHNYGHGGHGVSLSWGCARETAALALRQ</sequence>
<dbReference type="Proteomes" id="UP001597368">
    <property type="component" value="Unassembled WGS sequence"/>
</dbReference>
<dbReference type="RefSeq" id="WP_379573338.1">
    <property type="nucleotide sequence ID" value="NZ_JBHUFV010000026.1"/>
</dbReference>
<evidence type="ECO:0000256" key="8">
    <source>
        <dbReference type="ARBA" id="ARBA00049547"/>
    </source>
</evidence>
<accession>A0ABW4SWR7</accession>
<dbReference type="Gene3D" id="3.40.50.720">
    <property type="entry name" value="NAD(P)-binding Rossmann-like Domain"/>
    <property type="match status" value="1"/>
</dbReference>
<dbReference type="PROSITE" id="PS00677">
    <property type="entry name" value="DAO"/>
    <property type="match status" value="1"/>
</dbReference>
<dbReference type="Gene3D" id="3.30.9.10">
    <property type="entry name" value="D-Amino Acid Oxidase, subunit A, domain 2"/>
    <property type="match status" value="1"/>
</dbReference>
<keyword evidence="3" id="KW-0285">Flavoprotein</keyword>
<comment type="similarity">
    <text evidence="2">Belongs to the DAMOX/DASOX family.</text>
</comment>
<protein>
    <recommendedName>
        <fullName evidence="7">D-amino-acid oxidase</fullName>
        <ecNumber evidence="6">1.4.3.3</ecNumber>
    </recommendedName>
</protein>
<dbReference type="InterPro" id="IPR006076">
    <property type="entry name" value="FAD-dep_OxRdtase"/>
</dbReference>
<dbReference type="InterPro" id="IPR023209">
    <property type="entry name" value="DAO"/>
</dbReference>
<keyword evidence="5 10" id="KW-0560">Oxidoreductase</keyword>
<dbReference type="SUPFAM" id="SSF54373">
    <property type="entry name" value="FAD-linked reductases, C-terminal domain"/>
    <property type="match status" value="1"/>
</dbReference>
<dbReference type="PANTHER" id="PTHR11530:SF11">
    <property type="entry name" value="D-ASPARTATE OXIDASE"/>
    <property type="match status" value="1"/>
</dbReference>
<evidence type="ECO:0000256" key="6">
    <source>
        <dbReference type="ARBA" id="ARBA00039101"/>
    </source>
</evidence>
<comment type="cofactor">
    <cofactor evidence="1">
        <name>FAD</name>
        <dbReference type="ChEBI" id="CHEBI:57692"/>
    </cofactor>
</comment>
<keyword evidence="11" id="KW-1185">Reference proteome</keyword>
<evidence type="ECO:0000256" key="3">
    <source>
        <dbReference type="ARBA" id="ARBA00022630"/>
    </source>
</evidence>